<comment type="subcellular location">
    <subcellularLocation>
        <location evidence="2">Cell membrane</location>
        <topology evidence="2">Single-pass type I membrane protein</topology>
    </subcellularLocation>
</comment>
<organism evidence="17 18">
    <name type="scientific">Cisticola juncidis</name>
    <dbReference type="NCBI Taxonomy" id="52622"/>
    <lineage>
        <taxon>Eukaryota</taxon>
        <taxon>Metazoa</taxon>
        <taxon>Chordata</taxon>
        <taxon>Craniata</taxon>
        <taxon>Vertebrata</taxon>
        <taxon>Euteleostomi</taxon>
        <taxon>Archelosauria</taxon>
        <taxon>Archosauria</taxon>
        <taxon>Dinosauria</taxon>
        <taxon>Saurischia</taxon>
        <taxon>Theropoda</taxon>
        <taxon>Coelurosauria</taxon>
        <taxon>Aves</taxon>
        <taxon>Neognathae</taxon>
        <taxon>Neoaves</taxon>
        <taxon>Telluraves</taxon>
        <taxon>Australaves</taxon>
        <taxon>Passeriformes</taxon>
        <taxon>Sylvioidea</taxon>
        <taxon>Cisticolidae</taxon>
        <taxon>Cisticola</taxon>
    </lineage>
</organism>
<dbReference type="Pfam" id="PF00028">
    <property type="entry name" value="Cadherin"/>
    <property type="match status" value="5"/>
</dbReference>
<evidence type="ECO:0000256" key="15">
    <source>
        <dbReference type="SAM" id="Phobius"/>
    </source>
</evidence>
<protein>
    <recommendedName>
        <fullName evidence="12">Protocadherin gamma-C3</fullName>
    </recommendedName>
</protein>
<keyword evidence="5" id="KW-0732">Signal</keyword>
<feature type="non-terminal residue" evidence="17">
    <location>
        <position position="969"/>
    </location>
</feature>
<feature type="domain" description="Cadherin" evidence="16">
    <location>
        <begin position="109"/>
        <end position="225"/>
    </location>
</feature>
<dbReference type="FunFam" id="2.60.40.60:FF:000007">
    <property type="entry name" value="Protocadherin alpha 2"/>
    <property type="match status" value="1"/>
</dbReference>
<dbReference type="InterPro" id="IPR050174">
    <property type="entry name" value="Protocadherin/Cadherin-CA"/>
</dbReference>
<keyword evidence="3" id="KW-1003">Cell membrane</keyword>
<dbReference type="FunFam" id="2.60.40.60:FF:000002">
    <property type="entry name" value="Protocadherin alpha 2"/>
    <property type="match status" value="1"/>
</dbReference>
<keyword evidence="18" id="KW-1185">Reference proteome</keyword>
<dbReference type="Pfam" id="PF08266">
    <property type="entry name" value="Cadherin_2"/>
    <property type="match status" value="1"/>
</dbReference>
<keyword evidence="9 15" id="KW-1133">Transmembrane helix</keyword>
<accession>A0A7L1R3N9</accession>
<dbReference type="InterPro" id="IPR015919">
    <property type="entry name" value="Cadherin-like_sf"/>
</dbReference>
<feature type="domain" description="Cadherin" evidence="16">
    <location>
        <begin position="226"/>
        <end position="333"/>
    </location>
</feature>
<dbReference type="Proteomes" id="UP000546986">
    <property type="component" value="Unassembled WGS sequence"/>
</dbReference>
<dbReference type="InterPro" id="IPR020894">
    <property type="entry name" value="Cadherin_CS"/>
</dbReference>
<evidence type="ECO:0000256" key="9">
    <source>
        <dbReference type="ARBA" id="ARBA00022989"/>
    </source>
</evidence>
<dbReference type="FunFam" id="2.60.40.60:FF:000001">
    <property type="entry name" value="Protocadherin alpha 2"/>
    <property type="match status" value="1"/>
</dbReference>
<dbReference type="InterPro" id="IPR013164">
    <property type="entry name" value="Cadherin_N"/>
</dbReference>
<dbReference type="SMART" id="SM00112">
    <property type="entry name" value="CA"/>
    <property type="match status" value="6"/>
</dbReference>
<dbReference type="FunFam" id="2.60.40.60:FF:000006">
    <property type="entry name" value="Protocadherin alpha 2"/>
    <property type="match status" value="1"/>
</dbReference>
<evidence type="ECO:0000256" key="12">
    <source>
        <dbReference type="ARBA" id="ARBA00074462"/>
    </source>
</evidence>
<dbReference type="PANTHER" id="PTHR24028:SF119">
    <property type="entry name" value="PROTOCADHERIN ALPHA-C2"/>
    <property type="match status" value="1"/>
</dbReference>
<dbReference type="Pfam" id="PF16492">
    <property type="entry name" value="Cadherin_C_2"/>
    <property type="match status" value="1"/>
</dbReference>
<keyword evidence="6" id="KW-0677">Repeat</keyword>
<keyword evidence="7 13" id="KW-0106">Calcium</keyword>
<dbReference type="GO" id="GO:0005886">
    <property type="term" value="C:plasma membrane"/>
    <property type="evidence" value="ECO:0007669"/>
    <property type="project" value="UniProtKB-SubCell"/>
</dbReference>
<evidence type="ECO:0000256" key="14">
    <source>
        <dbReference type="SAM" id="MobiDB-lite"/>
    </source>
</evidence>
<proteinExistence type="predicted"/>
<evidence type="ECO:0000256" key="2">
    <source>
        <dbReference type="ARBA" id="ARBA00004251"/>
    </source>
</evidence>
<evidence type="ECO:0000256" key="6">
    <source>
        <dbReference type="ARBA" id="ARBA00022737"/>
    </source>
</evidence>
<evidence type="ECO:0000256" key="5">
    <source>
        <dbReference type="ARBA" id="ARBA00022729"/>
    </source>
</evidence>
<dbReference type="GO" id="GO:0007156">
    <property type="term" value="P:homophilic cell adhesion via plasma membrane adhesion molecules"/>
    <property type="evidence" value="ECO:0007669"/>
    <property type="project" value="InterPro"/>
</dbReference>
<evidence type="ECO:0000256" key="8">
    <source>
        <dbReference type="ARBA" id="ARBA00022889"/>
    </source>
</evidence>
<dbReference type="PRINTS" id="PR00205">
    <property type="entry name" value="CADHERIN"/>
</dbReference>
<evidence type="ECO:0000313" key="17">
    <source>
        <dbReference type="EMBL" id="NXO31592.1"/>
    </source>
</evidence>
<evidence type="ECO:0000256" key="3">
    <source>
        <dbReference type="ARBA" id="ARBA00022475"/>
    </source>
</evidence>
<evidence type="ECO:0000313" key="18">
    <source>
        <dbReference type="Proteomes" id="UP000546986"/>
    </source>
</evidence>
<feature type="transmembrane region" description="Helical" evidence="15">
    <location>
        <begin position="674"/>
        <end position="697"/>
    </location>
</feature>
<dbReference type="EMBL" id="VXBR01011466">
    <property type="protein sequence ID" value="NXO31592.1"/>
    <property type="molecule type" value="Genomic_DNA"/>
</dbReference>
<name>A0A7L1R3N9_9PASS</name>
<feature type="compositionally biased region" description="Basic and acidic residues" evidence="14">
    <location>
        <begin position="928"/>
        <end position="942"/>
    </location>
</feature>
<dbReference type="InterPro" id="IPR031904">
    <property type="entry name" value="Cadherin_CBD"/>
</dbReference>
<evidence type="ECO:0000256" key="7">
    <source>
        <dbReference type="ARBA" id="ARBA00022837"/>
    </source>
</evidence>
<feature type="non-terminal residue" evidence="17">
    <location>
        <position position="1"/>
    </location>
</feature>
<sequence>TADGQIVYSIAEETERGASVGNIAKDLGIDAATLSARKFRMITGSSKQYFNINASTGALSVNEPIDREQLCELKSVCLLNYELVLENPLELYRMEFKVLDINDNSPSFPLSEYHINMPEFLSPGARFTLPNAQDLDEGANSDPDVGTNSVQNYLLSPSRHFALDLKGFQSGSKLLELVLQQPLDREQSALQQLVLTAVDGGDPPKSGTAQISVRVVDTNDNPPAFDRSTYTVSLLENSLPGTLVVKLNASDPDEGSNGDVIYSFGSYTPQKVRQLFSVDPRSGEVRVNGTLDYEEASSYEIYVQATDQGPVSMAGHCKVLVNIVDANDNAPEVELTSLYSPVPEDARSGTVVALMSVTDQDSGRNKQVSLRIPPGLPFALNSFKNSYTLVTQGKLDHEKAAAYNITVTATDSGSPPLSSQKVIHVEISDINDNPPRFEEPVYSVYIPENNPLGAFMCTIKATDPDVAKNAYVTYSLLDGEIEGLPVASYVSIKSDSGNMYAVRSFDYETLREFQVIVQAQDAGIPPLSSTVTVYIYVVDENDHAPQILYPTSTNTSAALEMIPRSAYAGYLVTKIIAIDGDSGQNAWLFFSLVQTSDPGLFRIELHSGEIRTTRKLGEDSTATFNLTVEVRDNGEPAMSSSVSITIAVVDRVSKIIPDRRRHFKGPSNYSEVTLYLIIALCAVSFVFLFTIIGLSIIKCYRYSLYGSSCCAGCCTVRERSPAELYKQANNNIDARLPPGLKVQPHFIEVRGNGSLTKTYCYKACLTAGSGSDTFMFYNTCGPTGTTGPSAVVAERHLTGQSGQSAQNLIILRNDSITPNEPKHPNPDWRYSASLRAGMQLCMWRRQESCVEEQQGLISSGQQCPVLQPEAGEVSPPVGAGVNSNSWTFKFGPGNSKQGGPGELPDKFIIPGSPAIISIRQEPPNSQIDKSDFITFGKKEETKKKKKKKKGNKTQEKKEKGNSTTENSDQ</sequence>
<evidence type="ECO:0000256" key="13">
    <source>
        <dbReference type="PROSITE-ProRule" id="PRU00043"/>
    </source>
</evidence>
<evidence type="ECO:0000259" key="16">
    <source>
        <dbReference type="PROSITE" id="PS50268"/>
    </source>
</evidence>
<feature type="domain" description="Cadherin" evidence="16">
    <location>
        <begin position="334"/>
        <end position="437"/>
    </location>
</feature>
<keyword evidence="8" id="KW-0130">Cell adhesion</keyword>
<dbReference type="Gene3D" id="2.60.40.60">
    <property type="entry name" value="Cadherins"/>
    <property type="match status" value="6"/>
</dbReference>
<dbReference type="CDD" id="cd11304">
    <property type="entry name" value="Cadherin_repeat"/>
    <property type="match status" value="6"/>
</dbReference>
<dbReference type="Pfam" id="PF15974">
    <property type="entry name" value="Cadherin_tail"/>
    <property type="match status" value="1"/>
</dbReference>
<reference evidence="17 18" key="1">
    <citation type="submission" date="2019-09" db="EMBL/GenBank/DDBJ databases">
        <title>Bird 10,000 Genomes (B10K) Project - Family phase.</title>
        <authorList>
            <person name="Zhang G."/>
        </authorList>
    </citation>
    <scope>NUCLEOTIDE SEQUENCE [LARGE SCALE GENOMIC DNA]</scope>
    <source>
        <strain evidence="17">B10K-DU-002-30</strain>
        <tissue evidence="17">Muscle</tissue>
    </source>
</reference>
<comment type="caution">
    <text evidence="17">The sequence shown here is derived from an EMBL/GenBank/DDBJ whole genome shotgun (WGS) entry which is preliminary data.</text>
</comment>
<feature type="domain" description="Cadherin" evidence="16">
    <location>
        <begin position="9"/>
        <end position="108"/>
    </location>
</feature>
<dbReference type="InterPro" id="IPR032455">
    <property type="entry name" value="Cadherin_C"/>
</dbReference>
<evidence type="ECO:0000256" key="4">
    <source>
        <dbReference type="ARBA" id="ARBA00022692"/>
    </source>
</evidence>
<dbReference type="PANTHER" id="PTHR24028">
    <property type="entry name" value="CADHERIN-87A"/>
    <property type="match status" value="1"/>
</dbReference>
<keyword evidence="10 15" id="KW-0472">Membrane</keyword>
<feature type="domain" description="Cadherin" evidence="16">
    <location>
        <begin position="562"/>
        <end position="659"/>
    </location>
</feature>
<comment type="function">
    <text evidence="1">Potential calcium-dependent cell-adhesion protein. May be involved in the establishment and maintenance of specific neuronal connections in the brain.</text>
</comment>
<keyword evidence="4 15" id="KW-0812">Transmembrane</keyword>
<dbReference type="InterPro" id="IPR002126">
    <property type="entry name" value="Cadherin-like_dom"/>
</dbReference>
<keyword evidence="11" id="KW-0325">Glycoprotein</keyword>
<feature type="domain" description="Cadherin" evidence="16">
    <location>
        <begin position="438"/>
        <end position="547"/>
    </location>
</feature>
<dbReference type="FunFam" id="2.60.40.60:FF:000004">
    <property type="entry name" value="Protocadherin 1 gamma 2"/>
    <property type="match status" value="1"/>
</dbReference>
<feature type="region of interest" description="Disordered" evidence="14">
    <location>
        <begin position="918"/>
        <end position="969"/>
    </location>
</feature>
<evidence type="ECO:0000256" key="11">
    <source>
        <dbReference type="ARBA" id="ARBA00023180"/>
    </source>
</evidence>
<dbReference type="GO" id="GO:0005509">
    <property type="term" value="F:calcium ion binding"/>
    <property type="evidence" value="ECO:0007669"/>
    <property type="project" value="UniProtKB-UniRule"/>
</dbReference>
<dbReference type="AlphaFoldDB" id="A0A7L1R3N9"/>
<dbReference type="PROSITE" id="PS50268">
    <property type="entry name" value="CADHERIN_2"/>
    <property type="match status" value="6"/>
</dbReference>
<evidence type="ECO:0000256" key="10">
    <source>
        <dbReference type="ARBA" id="ARBA00023136"/>
    </source>
</evidence>
<evidence type="ECO:0000256" key="1">
    <source>
        <dbReference type="ARBA" id="ARBA00003436"/>
    </source>
</evidence>
<dbReference type="SUPFAM" id="SSF49313">
    <property type="entry name" value="Cadherin-like"/>
    <property type="match status" value="6"/>
</dbReference>
<dbReference type="FunFam" id="2.60.40.60:FF:000185">
    <property type="entry name" value="Protocadherin 2 alpha c"/>
    <property type="match status" value="1"/>
</dbReference>
<gene>
    <name evidence="17" type="primary">Pcdhac2</name>
    <name evidence="17" type="ORF">CISJUN_R02518</name>
</gene>
<dbReference type="PROSITE" id="PS00232">
    <property type="entry name" value="CADHERIN_1"/>
    <property type="match status" value="3"/>
</dbReference>